<dbReference type="PANTHER" id="PTHR46230:SF7">
    <property type="entry name" value="BOLA-LIKE PROTEIN 1"/>
    <property type="match status" value="1"/>
</dbReference>
<dbReference type="Pfam" id="PF01722">
    <property type="entry name" value="BolA"/>
    <property type="match status" value="1"/>
</dbReference>
<dbReference type="SUPFAM" id="SSF82657">
    <property type="entry name" value="BolA-like"/>
    <property type="match status" value="1"/>
</dbReference>
<dbReference type="GO" id="GO:0016226">
    <property type="term" value="P:iron-sulfur cluster assembly"/>
    <property type="evidence" value="ECO:0007669"/>
    <property type="project" value="TreeGrafter"/>
</dbReference>
<dbReference type="PIRSF" id="PIRSF003113">
    <property type="entry name" value="BolA"/>
    <property type="match status" value="1"/>
</dbReference>
<accession>E6QS64</accession>
<evidence type="ECO:0000313" key="1">
    <source>
        <dbReference type="EMBL" id="CBI10086.1"/>
    </source>
</evidence>
<dbReference type="AlphaFoldDB" id="E6QS64"/>
<protein>
    <submittedName>
        <fullName evidence="1">Putative stress-induced morphogen BolA protein</fullName>
    </submittedName>
</protein>
<dbReference type="InterPro" id="IPR036065">
    <property type="entry name" value="BolA-like_sf"/>
</dbReference>
<dbReference type="InterPro" id="IPR002634">
    <property type="entry name" value="BolA"/>
</dbReference>
<dbReference type="PANTHER" id="PTHR46230">
    <property type="match status" value="1"/>
</dbReference>
<organism evidence="1">
    <name type="scientific">mine drainage metagenome</name>
    <dbReference type="NCBI Taxonomy" id="410659"/>
    <lineage>
        <taxon>unclassified sequences</taxon>
        <taxon>metagenomes</taxon>
        <taxon>ecological metagenomes</taxon>
    </lineage>
</organism>
<name>E6QS64_9ZZZZ</name>
<proteinExistence type="predicted"/>
<comment type="caution">
    <text evidence="1">The sequence shown here is derived from an EMBL/GenBank/DDBJ whole genome shotgun (WGS) entry which is preliminary data.</text>
</comment>
<gene>
    <name evidence="1" type="ORF">CARN7_0847</name>
</gene>
<sequence length="88" mass="9603">MRTEELIREKLTLLSPEVLEIVDDSALHAGHAGAREGGGHFRLRIVASVFLGMGTLARHRLIYATLGDLMKTHIHALVIDAAPHNSVD</sequence>
<dbReference type="Gene3D" id="3.30.300.90">
    <property type="entry name" value="BolA-like"/>
    <property type="match status" value="1"/>
</dbReference>
<dbReference type="EMBL" id="CABR01000069">
    <property type="protein sequence ID" value="CBI10086.1"/>
    <property type="molecule type" value="Genomic_DNA"/>
</dbReference>
<reference evidence="1" key="1">
    <citation type="submission" date="2009-10" db="EMBL/GenBank/DDBJ databases">
        <title>Diversity of trophic interactions inside an arsenic-rich microbial ecosystem.</title>
        <authorList>
            <person name="Bertin P.N."/>
            <person name="Heinrich-Salmeron A."/>
            <person name="Pelletier E."/>
            <person name="Goulhen-Chollet F."/>
            <person name="Arsene-Ploetze F."/>
            <person name="Gallien S."/>
            <person name="Calteau A."/>
            <person name="Vallenet D."/>
            <person name="Casiot C."/>
            <person name="Chane-Woon-Ming B."/>
            <person name="Giloteaux L."/>
            <person name="Barakat M."/>
            <person name="Bonnefoy V."/>
            <person name="Bruneel O."/>
            <person name="Chandler M."/>
            <person name="Cleiss J."/>
            <person name="Duran R."/>
            <person name="Elbaz-Poulichet F."/>
            <person name="Fonknechten N."/>
            <person name="Lauga B."/>
            <person name="Mornico D."/>
            <person name="Ortet P."/>
            <person name="Schaeffer C."/>
            <person name="Siguier P."/>
            <person name="Alexander Thil Smith A."/>
            <person name="Van Dorsselaer A."/>
            <person name="Weissenbach J."/>
            <person name="Medigue C."/>
            <person name="Le Paslier D."/>
        </authorList>
    </citation>
    <scope>NUCLEOTIDE SEQUENCE</scope>
</reference>